<dbReference type="InterPro" id="IPR046341">
    <property type="entry name" value="SET_dom_sf"/>
</dbReference>
<proteinExistence type="predicted"/>
<comment type="caution">
    <text evidence="2">The sequence shown here is derived from an EMBL/GenBank/DDBJ whole genome shotgun (WGS) entry which is preliminary data.</text>
</comment>
<gene>
    <name evidence="2" type="ORF">GN244_ATG12544</name>
</gene>
<dbReference type="SUPFAM" id="SSF82199">
    <property type="entry name" value="SET domain"/>
    <property type="match status" value="1"/>
</dbReference>
<dbReference type="EMBL" id="WSZM01000315">
    <property type="protein sequence ID" value="KAF4035445.1"/>
    <property type="molecule type" value="Genomic_DNA"/>
</dbReference>
<reference evidence="2" key="1">
    <citation type="submission" date="2020-04" db="EMBL/GenBank/DDBJ databases">
        <title>Hybrid Assembly of Korean Phytophthora infestans isolates.</title>
        <authorList>
            <person name="Prokchorchik M."/>
            <person name="Lee Y."/>
            <person name="Seo J."/>
            <person name="Cho J.-H."/>
            <person name="Park Y.-E."/>
            <person name="Jang D.-C."/>
            <person name="Im J.-S."/>
            <person name="Choi J.-G."/>
            <person name="Park H.-J."/>
            <person name="Lee G.-B."/>
            <person name="Lee Y.-G."/>
            <person name="Hong S.-Y."/>
            <person name="Cho K."/>
            <person name="Sohn K.H."/>
        </authorList>
    </citation>
    <scope>NUCLEOTIDE SEQUENCE</scope>
    <source>
        <strain evidence="2">KR_1_A1</strain>
    </source>
</reference>
<dbReference type="AlphaFoldDB" id="A0A833SYP2"/>
<feature type="compositionally biased region" description="Polar residues" evidence="1">
    <location>
        <begin position="28"/>
        <end position="42"/>
    </location>
</feature>
<evidence type="ECO:0000313" key="2">
    <source>
        <dbReference type="EMBL" id="KAF4035445.1"/>
    </source>
</evidence>
<evidence type="ECO:0000313" key="3">
    <source>
        <dbReference type="Proteomes" id="UP000602510"/>
    </source>
</evidence>
<accession>A0A833SYP2</accession>
<protein>
    <recommendedName>
        <fullName evidence="4">SET domain-containing protein</fullName>
    </recommendedName>
</protein>
<organism evidence="2 3">
    <name type="scientific">Phytophthora infestans</name>
    <name type="common">Potato late blight agent</name>
    <name type="synonym">Botrytis infestans</name>
    <dbReference type="NCBI Taxonomy" id="4787"/>
    <lineage>
        <taxon>Eukaryota</taxon>
        <taxon>Sar</taxon>
        <taxon>Stramenopiles</taxon>
        <taxon>Oomycota</taxon>
        <taxon>Peronosporomycetes</taxon>
        <taxon>Peronosporales</taxon>
        <taxon>Peronosporaceae</taxon>
        <taxon>Phytophthora</taxon>
    </lineage>
</organism>
<keyword evidence="3" id="KW-1185">Reference proteome</keyword>
<evidence type="ECO:0000256" key="1">
    <source>
        <dbReference type="SAM" id="MobiDB-lite"/>
    </source>
</evidence>
<dbReference type="Proteomes" id="UP000602510">
    <property type="component" value="Unassembled WGS sequence"/>
</dbReference>
<evidence type="ECO:0008006" key="4">
    <source>
        <dbReference type="Google" id="ProtNLM"/>
    </source>
</evidence>
<sequence length="237" mass="26635">MEPVQAAPGSATSTKRKREKTLQYAGTDLQQQQILGASSGKQSARPEKYLPLPRRPNFVLHEVRFKRVTPKARVNDASSPDATATIITSRMSKFAGTVANLEDRGCSYTRAIAFVTSSWSARAVYLHDVYNPDSIRLPFVLHYGDCGCSDPCRIATCRNAQINVVCTEKCCVWDELCSNRPRESNKVEVEKDRHTGTYALVANADLKRGEVLEEYLNRLRYAETDRPKRDSFEVRGN</sequence>
<feature type="region of interest" description="Disordered" evidence="1">
    <location>
        <begin position="1"/>
        <end position="51"/>
    </location>
</feature>
<name>A0A833SYP2_PHYIN</name>